<organism evidence="1 2">
    <name type="scientific">Arenibacter arenosicollis</name>
    <dbReference type="NCBI Taxonomy" id="2762274"/>
    <lineage>
        <taxon>Bacteria</taxon>
        <taxon>Pseudomonadati</taxon>
        <taxon>Bacteroidota</taxon>
        <taxon>Flavobacteriia</taxon>
        <taxon>Flavobacteriales</taxon>
        <taxon>Flavobacteriaceae</taxon>
        <taxon>Arenibacter</taxon>
    </lineage>
</organism>
<name>A0ABR7QIB6_9FLAO</name>
<keyword evidence="2" id="KW-1185">Reference proteome</keyword>
<protein>
    <submittedName>
        <fullName evidence="1">Histidinol-phosphatase</fullName>
    </submittedName>
</protein>
<dbReference type="Proteomes" id="UP000618952">
    <property type="component" value="Unassembled WGS sequence"/>
</dbReference>
<evidence type="ECO:0000313" key="1">
    <source>
        <dbReference type="EMBL" id="MBC8766727.1"/>
    </source>
</evidence>
<comment type="caution">
    <text evidence="1">The sequence shown here is derived from an EMBL/GenBank/DDBJ whole genome shotgun (WGS) entry which is preliminary data.</text>
</comment>
<accession>A0ABR7QIB6</accession>
<dbReference type="InterPro" id="IPR016195">
    <property type="entry name" value="Pol/histidinol_Pase-like"/>
</dbReference>
<dbReference type="SUPFAM" id="SSF89550">
    <property type="entry name" value="PHP domain-like"/>
    <property type="match status" value="1"/>
</dbReference>
<gene>
    <name evidence="1" type="ORF">H4O18_01855</name>
</gene>
<dbReference type="PROSITE" id="PS51257">
    <property type="entry name" value="PROKAR_LIPOPROTEIN"/>
    <property type="match status" value="1"/>
</dbReference>
<proteinExistence type="predicted"/>
<dbReference type="PANTHER" id="PTHR42924:SF11">
    <property type="entry name" value="POLYMERASE_HISTIDINOL PHOSPHATASE N-TERMINAL DOMAIN-CONTAINING PROTEIN"/>
    <property type="match status" value="1"/>
</dbReference>
<evidence type="ECO:0000313" key="2">
    <source>
        <dbReference type="Proteomes" id="UP000618952"/>
    </source>
</evidence>
<dbReference type="Gene3D" id="3.20.20.140">
    <property type="entry name" value="Metal-dependent hydrolases"/>
    <property type="match status" value="1"/>
</dbReference>
<dbReference type="PANTHER" id="PTHR42924">
    <property type="entry name" value="EXONUCLEASE"/>
    <property type="match status" value="1"/>
</dbReference>
<dbReference type="InterPro" id="IPR052018">
    <property type="entry name" value="PHP_domain"/>
</dbReference>
<sequence>MKYILPSILFSVAIILGSCRDNNKSTYKTENKRWYKGNLHTHSFWSDGDEFPEIILDWYKSHDYQFIALSDHNTISMEEKWIPVREDSIYQNSFKKYLETYGEDWVDYKMDSGKVEVKLKTYAEYSDLFEKAGEFLVIHSEEITDRYEDKHVHMNATNIQKKIDPQGGNSIPEVMQNNLNAVLKQRKETGVPIMPHINHPNFFYSISLEDMISLKGERFFEVYNGHPMVHNMGDSTHISMEEMWDQINISYINSKKPIMYGLATDDSHNYHKIGHKWSNSGRGWVMVQADTLSAPALIEAMEKGNFYSTTGVTLKALESGKKNLKVEVEPETGVKYTISFLGCLKGETEVKEFKSVEGNTANFDITDDILFVRSKITSSKLQENPIEDIKYESAWTQPVLND</sequence>
<reference evidence="1 2" key="1">
    <citation type="submission" date="2020-08" db="EMBL/GenBank/DDBJ databases">
        <title>Arenibacter gaetbuli sp. nov., isolated from a sand dune.</title>
        <authorList>
            <person name="Park S."/>
            <person name="Yoon J.-H."/>
        </authorList>
    </citation>
    <scope>NUCLEOTIDE SEQUENCE [LARGE SCALE GENOMIC DNA]</scope>
    <source>
        <strain evidence="1 2">BSSL-BM3</strain>
    </source>
</reference>
<dbReference type="EMBL" id="JACLHY010000001">
    <property type="protein sequence ID" value="MBC8766727.1"/>
    <property type="molecule type" value="Genomic_DNA"/>
</dbReference>
<dbReference type="RefSeq" id="WP_187581399.1">
    <property type="nucleotide sequence ID" value="NZ_JACLHY010000001.1"/>
</dbReference>